<evidence type="ECO:0000259" key="4">
    <source>
        <dbReference type="SMART" id="SM00530"/>
    </source>
</evidence>
<feature type="repeat" description="WD" evidence="3">
    <location>
        <begin position="965"/>
        <end position="1006"/>
    </location>
</feature>
<dbReference type="SMART" id="SM00530">
    <property type="entry name" value="HTH_XRE"/>
    <property type="match status" value="1"/>
</dbReference>
<dbReference type="InterPro" id="IPR036322">
    <property type="entry name" value="WD40_repeat_dom_sf"/>
</dbReference>
<dbReference type="SUPFAM" id="SSF47413">
    <property type="entry name" value="lambda repressor-like DNA-binding domains"/>
    <property type="match status" value="1"/>
</dbReference>
<dbReference type="PANTHER" id="PTHR22847:SF637">
    <property type="entry name" value="WD REPEAT DOMAIN 5B"/>
    <property type="match status" value="1"/>
</dbReference>
<accession>A0ABP3G7M5</accession>
<dbReference type="InterPro" id="IPR019775">
    <property type="entry name" value="WD40_repeat_CS"/>
</dbReference>
<keyword evidence="2" id="KW-0677">Repeat</keyword>
<evidence type="ECO:0000256" key="2">
    <source>
        <dbReference type="ARBA" id="ARBA00022737"/>
    </source>
</evidence>
<dbReference type="CDD" id="cd00200">
    <property type="entry name" value="WD40"/>
    <property type="match status" value="2"/>
</dbReference>
<dbReference type="InterPro" id="IPR001387">
    <property type="entry name" value="Cro/C1-type_HTH"/>
</dbReference>
<dbReference type="Gene3D" id="3.40.50.300">
    <property type="entry name" value="P-loop containing nucleotide triphosphate hydrolases"/>
    <property type="match status" value="1"/>
</dbReference>
<dbReference type="CDD" id="cd00093">
    <property type="entry name" value="HTH_XRE"/>
    <property type="match status" value="1"/>
</dbReference>
<dbReference type="Pfam" id="PF00400">
    <property type="entry name" value="WD40"/>
    <property type="match status" value="11"/>
</dbReference>
<dbReference type="SMART" id="SM00320">
    <property type="entry name" value="WD40"/>
    <property type="match status" value="12"/>
</dbReference>
<feature type="repeat" description="WD" evidence="3">
    <location>
        <begin position="634"/>
        <end position="675"/>
    </location>
</feature>
<dbReference type="InterPro" id="IPR015943">
    <property type="entry name" value="WD40/YVTN_repeat-like_dom_sf"/>
</dbReference>
<feature type="repeat" description="WD" evidence="3">
    <location>
        <begin position="1092"/>
        <end position="1133"/>
    </location>
</feature>
<feature type="repeat" description="WD" evidence="3">
    <location>
        <begin position="676"/>
        <end position="711"/>
    </location>
</feature>
<feature type="domain" description="HTH cro/C1-type" evidence="4">
    <location>
        <begin position="21"/>
        <end position="77"/>
    </location>
</feature>
<dbReference type="PROSITE" id="PS50294">
    <property type="entry name" value="WD_REPEATS_REGION"/>
    <property type="match status" value="9"/>
</dbReference>
<proteinExistence type="predicted"/>
<evidence type="ECO:0000256" key="3">
    <source>
        <dbReference type="PROSITE-ProRule" id="PRU00221"/>
    </source>
</evidence>
<dbReference type="PROSITE" id="PS00678">
    <property type="entry name" value="WD_REPEATS_1"/>
    <property type="match status" value="9"/>
</dbReference>
<feature type="repeat" description="WD" evidence="3">
    <location>
        <begin position="759"/>
        <end position="800"/>
    </location>
</feature>
<dbReference type="Proteomes" id="UP001500063">
    <property type="component" value="Unassembled WGS sequence"/>
</dbReference>
<keyword evidence="1 3" id="KW-0853">WD repeat</keyword>
<feature type="repeat" description="WD" evidence="3">
    <location>
        <begin position="592"/>
        <end position="633"/>
    </location>
</feature>
<name>A0ABP3G7M5_9ACTN</name>
<evidence type="ECO:0000313" key="5">
    <source>
        <dbReference type="EMBL" id="GAA0336176.1"/>
    </source>
</evidence>
<dbReference type="InterPro" id="IPR010982">
    <property type="entry name" value="Lambda_DNA-bd_dom_sf"/>
</dbReference>
<dbReference type="PROSITE" id="PS50082">
    <property type="entry name" value="WD_REPEATS_2"/>
    <property type="match status" value="11"/>
</dbReference>
<feature type="repeat" description="WD" evidence="3">
    <location>
        <begin position="801"/>
        <end position="842"/>
    </location>
</feature>
<organism evidence="5 6">
    <name type="scientific">Streptomyces blastmyceticus</name>
    <dbReference type="NCBI Taxonomy" id="68180"/>
    <lineage>
        <taxon>Bacteria</taxon>
        <taxon>Bacillati</taxon>
        <taxon>Actinomycetota</taxon>
        <taxon>Actinomycetes</taxon>
        <taxon>Kitasatosporales</taxon>
        <taxon>Streptomycetaceae</taxon>
        <taxon>Streptomyces</taxon>
    </lineage>
</organism>
<dbReference type="InterPro" id="IPR049052">
    <property type="entry name" value="nSTAND1"/>
</dbReference>
<dbReference type="PRINTS" id="PR00320">
    <property type="entry name" value="GPROTEINBRPT"/>
</dbReference>
<comment type="caution">
    <text evidence="5">The sequence shown here is derived from an EMBL/GenBank/DDBJ whole genome shotgun (WGS) entry which is preliminary data.</text>
</comment>
<dbReference type="SUPFAM" id="SSF50978">
    <property type="entry name" value="WD40 repeat-like"/>
    <property type="match status" value="2"/>
</dbReference>
<feature type="repeat" description="WD" evidence="3">
    <location>
        <begin position="1134"/>
        <end position="1165"/>
    </location>
</feature>
<dbReference type="SUPFAM" id="SSF52540">
    <property type="entry name" value="P-loop containing nucleoside triphosphate hydrolases"/>
    <property type="match status" value="1"/>
</dbReference>
<dbReference type="Pfam" id="PF20703">
    <property type="entry name" value="nSTAND1"/>
    <property type="match status" value="1"/>
</dbReference>
<gene>
    <name evidence="5" type="ORF">GCM10010319_10250</name>
</gene>
<feature type="repeat" description="WD" evidence="3">
    <location>
        <begin position="1050"/>
        <end position="1091"/>
    </location>
</feature>
<evidence type="ECO:0000256" key="1">
    <source>
        <dbReference type="ARBA" id="ARBA00022574"/>
    </source>
</evidence>
<feature type="repeat" description="WD" evidence="3">
    <location>
        <begin position="852"/>
        <end position="883"/>
    </location>
</feature>
<dbReference type="InterPro" id="IPR001680">
    <property type="entry name" value="WD40_rpt"/>
</dbReference>
<dbReference type="InterPro" id="IPR027417">
    <property type="entry name" value="P-loop_NTPase"/>
</dbReference>
<feature type="repeat" description="WD" evidence="3">
    <location>
        <begin position="717"/>
        <end position="758"/>
    </location>
</feature>
<dbReference type="InterPro" id="IPR020472">
    <property type="entry name" value="WD40_PAC1"/>
</dbReference>
<protein>
    <recommendedName>
        <fullName evidence="4">HTH cro/C1-type domain-containing protein</fullName>
    </recommendedName>
</protein>
<reference evidence="6" key="1">
    <citation type="journal article" date="2019" name="Int. J. Syst. Evol. Microbiol.">
        <title>The Global Catalogue of Microorganisms (GCM) 10K type strain sequencing project: providing services to taxonomists for standard genome sequencing and annotation.</title>
        <authorList>
            <consortium name="The Broad Institute Genomics Platform"/>
            <consortium name="The Broad Institute Genome Sequencing Center for Infectious Disease"/>
            <person name="Wu L."/>
            <person name="Ma J."/>
        </authorList>
    </citation>
    <scope>NUCLEOTIDE SEQUENCE [LARGE SCALE GENOMIC DNA]</scope>
    <source>
        <strain evidence="6">JCM 4565</strain>
    </source>
</reference>
<dbReference type="PANTHER" id="PTHR22847">
    <property type="entry name" value="WD40 REPEAT PROTEIN"/>
    <property type="match status" value="1"/>
</dbReference>
<dbReference type="EMBL" id="BAAABW010000004">
    <property type="protein sequence ID" value="GAA0336176.1"/>
    <property type="molecule type" value="Genomic_DNA"/>
</dbReference>
<dbReference type="Pfam" id="PF13560">
    <property type="entry name" value="HTH_31"/>
    <property type="match status" value="1"/>
</dbReference>
<dbReference type="Gene3D" id="2.130.10.10">
    <property type="entry name" value="YVTN repeat-like/Quinoprotein amine dehydrogenase"/>
    <property type="match status" value="4"/>
</dbReference>
<evidence type="ECO:0000313" key="6">
    <source>
        <dbReference type="Proteomes" id="UP001500063"/>
    </source>
</evidence>
<keyword evidence="6" id="KW-1185">Reference proteome</keyword>
<sequence length="1198" mass="127947">MGRKEKPLDPGAGPTQQLAHELRVLRQKAGGPTYAAMARGVAYSAATLSRAADGERLPSLPVLRAYAQACGADPAEWEQRWKEAAEGLAVPADHDGGAPSPYRGLTRYEPGDRGLFFGRERLVDELVTLVGAHRVVTVFGPSGSGKSSLLRAGLIPRLRHPGPDSPVTPRAAAIRILTPGEHPLRSHRELFTAAEGEGDTWLVVDQFEEVFTLCTDPAERAGFITALLAAASSANRLRVVLGIRADFYARCLQHPELASAVAEASLPVRPMAAVELRQAITRPAAAHGLIVERALTARLVEEVAAQTGALPLLSHALLETWRHRRGRTLTLDAYERAGGLTGAIAQTAETSYTRLEAGQQRTARRILLRLITPGEGTTDTRRPVRAAELEDTGGVGTVLERLARARLITLDEQTVDLAHEALITAWPRLAQWIEEDREALRTHRRLTTAAHTWDELGRDPGALYRGVQLATAQAWSRSHYGELNALEAAFLDAGIAADKRQVRRSRRLIAALSTLLVLALVATGVTVWQRSAADAQRRTAVSRQLAAQAMMLTVQRPEKAMVLARQALRETPTEEARSSLLSAYGGYYANQLTGHTGAVHAVAFTPDGRTLATAAYDHTVKVWDAATGRLRATMSGHTDAVFSVAISPDGRTLASGSGDGSVKLWDLTSYKLRDTLLGHRSAVNSVAFGPDGTTLATASNDHYARLWDLRTLRVGFSVRHGDAVNGIAFSADGRMLATAGSDHTAGVWDVAARRNIADLPGNTEEATSVAFSPDGRTLATTGYDGTTRLWDLRSHKNTVTFKGHRGRIEAVAFSPDGETLATASDDRTARLWATSDGRELAAFQGNYTFYGVAFSPDGRTLATASEDDTARLWDVASHRRLVTFDGLSGIAPASARPPDGTSALFDTSTATIRWSASPPPSAVLAPLPASAARASTPDGRTLASTVDGTAITVRDLTTGRQTATLRQDRGSAKFLALSGDGRTLAATSADGSTRIWDIATRRRTGTCTLAEGTPSAVALSPDGSTLALAGTTGGVSLQDARHGCRTTPSPRGHDGRVTSAVFSPDGRTLATTGKDRTTRLWDLPGGRPTATFKGHTNTVNAAAFSPDGRTLATVGNDHSARLWDIPTRKEVSVLTGPTIPLMAVQFSPDGHTLATTLANNTARLWPVVVDDIAPRVCRLYATQRWAQLIPGLPREQPC</sequence>